<dbReference type="GO" id="GO:0003677">
    <property type="term" value="F:DNA binding"/>
    <property type="evidence" value="ECO:0007669"/>
    <property type="project" value="UniProtKB-KW"/>
</dbReference>
<dbReference type="EMBL" id="VOIH02000008">
    <property type="protein sequence ID" value="KAF3439616.1"/>
    <property type="molecule type" value="Genomic_DNA"/>
</dbReference>
<dbReference type="PROSITE" id="PS50888">
    <property type="entry name" value="BHLH"/>
    <property type="match status" value="1"/>
</dbReference>
<dbReference type="AlphaFoldDB" id="A0A8K0GVR5"/>
<dbReference type="PANTHER" id="PTHR46665:SF1">
    <property type="entry name" value="SPERMATOGENESIS- AND OOGENESIS-SPECIFIC BASIC HELIX-LOOP-HELIX-CONTAINING PROTEIN 1"/>
    <property type="match status" value="1"/>
</dbReference>
<evidence type="ECO:0000256" key="6">
    <source>
        <dbReference type="SAM" id="MobiDB-lite"/>
    </source>
</evidence>
<proteinExistence type="predicted"/>
<name>A0A8K0GVR5_9ROSA</name>
<feature type="region of interest" description="Disordered" evidence="6">
    <location>
        <begin position="161"/>
        <end position="195"/>
    </location>
</feature>
<dbReference type="OrthoDB" id="5778525at2759"/>
<protein>
    <recommendedName>
        <fullName evidence="7">BHLH domain-containing protein</fullName>
    </recommendedName>
</protein>
<evidence type="ECO:0000256" key="4">
    <source>
        <dbReference type="ARBA" id="ARBA00023163"/>
    </source>
</evidence>
<dbReference type="Proteomes" id="UP000796880">
    <property type="component" value="Unassembled WGS sequence"/>
</dbReference>
<comment type="caution">
    <text evidence="8">The sequence shown here is derived from an EMBL/GenBank/DDBJ whole genome shotgun (WGS) entry which is preliminary data.</text>
</comment>
<keyword evidence="3" id="KW-0238">DNA-binding</keyword>
<dbReference type="Pfam" id="PF23132">
    <property type="entry name" value="DUF7049"/>
    <property type="match status" value="1"/>
</dbReference>
<dbReference type="GO" id="GO:0005634">
    <property type="term" value="C:nucleus"/>
    <property type="evidence" value="ECO:0007669"/>
    <property type="project" value="UniProtKB-SubCell"/>
</dbReference>
<keyword evidence="9" id="KW-1185">Reference proteome</keyword>
<evidence type="ECO:0000256" key="1">
    <source>
        <dbReference type="ARBA" id="ARBA00004123"/>
    </source>
</evidence>
<feature type="region of interest" description="Disordered" evidence="6">
    <location>
        <begin position="277"/>
        <end position="303"/>
    </location>
</feature>
<dbReference type="Pfam" id="PF23133">
    <property type="entry name" value="DUF7050"/>
    <property type="match status" value="1"/>
</dbReference>
<dbReference type="Pfam" id="PF00010">
    <property type="entry name" value="HLH"/>
    <property type="match status" value="1"/>
</dbReference>
<dbReference type="PANTHER" id="PTHR46665">
    <property type="entry name" value="TRANSCRIPTION FACTOR BHLH041-RELATED-RELATED"/>
    <property type="match status" value="1"/>
</dbReference>
<evidence type="ECO:0000259" key="7">
    <source>
        <dbReference type="PROSITE" id="PS50888"/>
    </source>
</evidence>
<keyword evidence="5" id="KW-0539">Nucleus</keyword>
<evidence type="ECO:0000313" key="8">
    <source>
        <dbReference type="EMBL" id="KAF3439616.1"/>
    </source>
</evidence>
<dbReference type="InterPro" id="IPR045239">
    <property type="entry name" value="bHLH95_bHLH"/>
</dbReference>
<comment type="subcellular location">
    <subcellularLocation>
        <location evidence="1">Nucleus</location>
    </subcellularLocation>
</comment>
<evidence type="ECO:0000256" key="5">
    <source>
        <dbReference type="ARBA" id="ARBA00023242"/>
    </source>
</evidence>
<dbReference type="InterPro" id="IPR036638">
    <property type="entry name" value="HLH_DNA-bd_sf"/>
</dbReference>
<reference evidence="8" key="1">
    <citation type="submission" date="2020-03" db="EMBL/GenBank/DDBJ databases">
        <title>A high-quality chromosome-level genome assembly of a woody plant with both climbing and erect habits, Rhamnella rubrinervis.</title>
        <authorList>
            <person name="Lu Z."/>
            <person name="Yang Y."/>
            <person name="Zhu X."/>
            <person name="Sun Y."/>
        </authorList>
    </citation>
    <scope>NUCLEOTIDE SEQUENCE</scope>
    <source>
        <strain evidence="8">BYM</strain>
        <tissue evidence="8">Leaf</tissue>
    </source>
</reference>
<evidence type="ECO:0000313" key="9">
    <source>
        <dbReference type="Proteomes" id="UP000796880"/>
    </source>
</evidence>
<gene>
    <name evidence="8" type="ORF">FNV43_RR17894</name>
</gene>
<organism evidence="8 9">
    <name type="scientific">Rhamnella rubrinervis</name>
    <dbReference type="NCBI Taxonomy" id="2594499"/>
    <lineage>
        <taxon>Eukaryota</taxon>
        <taxon>Viridiplantae</taxon>
        <taxon>Streptophyta</taxon>
        <taxon>Embryophyta</taxon>
        <taxon>Tracheophyta</taxon>
        <taxon>Spermatophyta</taxon>
        <taxon>Magnoliopsida</taxon>
        <taxon>eudicotyledons</taxon>
        <taxon>Gunneridae</taxon>
        <taxon>Pentapetalae</taxon>
        <taxon>rosids</taxon>
        <taxon>fabids</taxon>
        <taxon>Rosales</taxon>
        <taxon>Rhamnaceae</taxon>
        <taxon>rhamnoid group</taxon>
        <taxon>Rhamneae</taxon>
        <taxon>Rhamnella</taxon>
    </lineage>
</organism>
<keyword evidence="4" id="KW-0804">Transcription</keyword>
<dbReference type="SMART" id="SM00353">
    <property type="entry name" value="HLH"/>
    <property type="match status" value="1"/>
</dbReference>
<feature type="compositionally biased region" description="Pro residues" evidence="6">
    <location>
        <begin position="286"/>
        <end position="298"/>
    </location>
</feature>
<dbReference type="InterPro" id="IPR044658">
    <property type="entry name" value="bHLH92/bHLH041-like"/>
</dbReference>
<sequence>MDSVFLLDEIPRANFLRLLMRSFGCSYLCLWSYHPSSCLHFLDGLYNEENNQPSTSSATPSLACTLFHAYRTSIFILLEDDHVPGHAFRNNLPYFELQGQDLLRLASNEPQREFYQEARIKTAIFMGCKSGEIELGLSNVSQVNMKMEMMKTWFPEEFSRQSTHADQLPVPSSSPSPRPGNDQNPPSSSSSSLISLSMDSPEYSSLLFNIPITTTTTSQIPEAQHTTTTDILQPLITPTLPHHQAMQAFARLRNIQFPSPEIEIAAMTRAMLAVLSSPSSSSSSHQPPPQFNTPPPAAPADQNRFINPKASVFKKYMPGLAPSNTQINAHLSRQSMLKRSISFFQNLNIFMRTRQRFQETRPTTTQLHHMMSERKRREKLNESFNALRSLLPPGTKKDKASVLTITKECLSSLQAQVAELTKRNQQLEAQVLKEGSHEEAIAGGSSNERVDVRVSHVSESTSEESQFIDLQVNLRTQRPAEDMLIRILEFLKQANTVSLLSMEANTHITESSSTARLILRLRVEGSDWDESAFQEAVRRVVDDLAQ</sequence>
<feature type="domain" description="BHLH" evidence="7">
    <location>
        <begin position="364"/>
        <end position="413"/>
    </location>
</feature>
<dbReference type="InterPro" id="IPR055477">
    <property type="entry name" value="DUF7049"/>
</dbReference>
<evidence type="ECO:0000256" key="2">
    <source>
        <dbReference type="ARBA" id="ARBA00023015"/>
    </source>
</evidence>
<dbReference type="GO" id="GO:0046983">
    <property type="term" value="F:protein dimerization activity"/>
    <property type="evidence" value="ECO:0007669"/>
    <property type="project" value="InterPro"/>
</dbReference>
<dbReference type="Gene3D" id="4.10.280.10">
    <property type="entry name" value="Helix-loop-helix DNA-binding domain"/>
    <property type="match status" value="1"/>
</dbReference>
<dbReference type="InterPro" id="IPR055478">
    <property type="entry name" value="DUF7050"/>
</dbReference>
<dbReference type="SUPFAM" id="SSF47459">
    <property type="entry name" value="HLH, helix-loop-helix DNA-binding domain"/>
    <property type="match status" value="1"/>
</dbReference>
<accession>A0A8K0GVR5</accession>
<keyword evidence="2" id="KW-0805">Transcription regulation</keyword>
<dbReference type="CDD" id="cd11393">
    <property type="entry name" value="bHLH_AtbHLH_like"/>
    <property type="match status" value="1"/>
</dbReference>
<dbReference type="InterPro" id="IPR011598">
    <property type="entry name" value="bHLH_dom"/>
</dbReference>
<evidence type="ECO:0000256" key="3">
    <source>
        <dbReference type="ARBA" id="ARBA00023125"/>
    </source>
</evidence>